<name>A0A068UXV2_COFCA</name>
<evidence type="ECO:0000256" key="5">
    <source>
        <dbReference type="ARBA" id="ARBA00023002"/>
    </source>
</evidence>
<evidence type="ECO:0000256" key="6">
    <source>
        <dbReference type="ARBA" id="ARBA00023004"/>
    </source>
</evidence>
<dbReference type="Gene3D" id="1.10.630.10">
    <property type="entry name" value="Cytochrome P450"/>
    <property type="match status" value="1"/>
</dbReference>
<dbReference type="InterPro" id="IPR036396">
    <property type="entry name" value="Cyt_P450_sf"/>
</dbReference>
<dbReference type="Gramene" id="CDP12473">
    <property type="protein sequence ID" value="CDP12473"/>
    <property type="gene ID" value="GSCOC_T00036058001"/>
</dbReference>
<dbReference type="STRING" id="49390.A0A068UXV2"/>
<organism evidence="8 9">
    <name type="scientific">Coffea canephora</name>
    <name type="common">Robusta coffee</name>
    <dbReference type="NCBI Taxonomy" id="49390"/>
    <lineage>
        <taxon>Eukaryota</taxon>
        <taxon>Viridiplantae</taxon>
        <taxon>Streptophyta</taxon>
        <taxon>Embryophyta</taxon>
        <taxon>Tracheophyta</taxon>
        <taxon>Spermatophyta</taxon>
        <taxon>Magnoliopsida</taxon>
        <taxon>eudicotyledons</taxon>
        <taxon>Gunneridae</taxon>
        <taxon>Pentapetalae</taxon>
        <taxon>asterids</taxon>
        <taxon>lamiids</taxon>
        <taxon>Gentianales</taxon>
        <taxon>Rubiaceae</taxon>
        <taxon>Ixoroideae</taxon>
        <taxon>Gardenieae complex</taxon>
        <taxon>Bertiereae - Coffeeae clade</taxon>
        <taxon>Coffeeae</taxon>
        <taxon>Coffea</taxon>
    </lineage>
</organism>
<dbReference type="PhylomeDB" id="A0A068UXV2"/>
<dbReference type="PANTHER" id="PTHR47944:SF4">
    <property type="entry name" value="OS09G0441700 PROTEIN"/>
    <property type="match status" value="1"/>
</dbReference>
<reference evidence="9" key="1">
    <citation type="journal article" date="2014" name="Science">
        <title>The coffee genome provides insight into the convergent evolution of caffeine biosynthesis.</title>
        <authorList>
            <person name="Denoeud F."/>
            <person name="Carretero-Paulet L."/>
            <person name="Dereeper A."/>
            <person name="Droc G."/>
            <person name="Guyot R."/>
            <person name="Pietrella M."/>
            <person name="Zheng C."/>
            <person name="Alberti A."/>
            <person name="Anthony F."/>
            <person name="Aprea G."/>
            <person name="Aury J.M."/>
            <person name="Bento P."/>
            <person name="Bernard M."/>
            <person name="Bocs S."/>
            <person name="Campa C."/>
            <person name="Cenci A."/>
            <person name="Combes M.C."/>
            <person name="Crouzillat D."/>
            <person name="Da Silva C."/>
            <person name="Daddiego L."/>
            <person name="De Bellis F."/>
            <person name="Dussert S."/>
            <person name="Garsmeur O."/>
            <person name="Gayraud T."/>
            <person name="Guignon V."/>
            <person name="Jahn K."/>
            <person name="Jamilloux V."/>
            <person name="Joet T."/>
            <person name="Labadie K."/>
            <person name="Lan T."/>
            <person name="Leclercq J."/>
            <person name="Lepelley M."/>
            <person name="Leroy T."/>
            <person name="Li L.T."/>
            <person name="Librado P."/>
            <person name="Lopez L."/>
            <person name="Munoz A."/>
            <person name="Noel B."/>
            <person name="Pallavicini A."/>
            <person name="Perrotta G."/>
            <person name="Poncet V."/>
            <person name="Pot D."/>
            <person name="Priyono X."/>
            <person name="Rigoreau M."/>
            <person name="Rouard M."/>
            <person name="Rozas J."/>
            <person name="Tranchant-Dubreuil C."/>
            <person name="VanBuren R."/>
            <person name="Zhang Q."/>
            <person name="Andrade A.C."/>
            <person name="Argout X."/>
            <person name="Bertrand B."/>
            <person name="de Kochko A."/>
            <person name="Graziosi G."/>
            <person name="Henry R.J."/>
            <person name="Jayarama X."/>
            <person name="Ming R."/>
            <person name="Nagai C."/>
            <person name="Rounsley S."/>
            <person name="Sankoff D."/>
            <person name="Giuliano G."/>
            <person name="Albert V.A."/>
            <person name="Wincker P."/>
            <person name="Lashermes P."/>
        </authorList>
    </citation>
    <scope>NUCLEOTIDE SEQUENCE [LARGE SCALE GENOMIC DNA]</scope>
    <source>
        <strain evidence="9">cv. DH200-94</strain>
    </source>
</reference>
<accession>A0A068UXV2</accession>
<keyword evidence="7" id="KW-0503">Monooxygenase</keyword>
<evidence type="ECO:0000313" key="8">
    <source>
        <dbReference type="EMBL" id="CDP12473.1"/>
    </source>
</evidence>
<dbReference type="OrthoDB" id="2789670at2759"/>
<gene>
    <name evidence="8" type="ORF">GSCOC_T00036058001</name>
</gene>
<dbReference type="PANTHER" id="PTHR47944">
    <property type="entry name" value="CYTOCHROME P450 98A9"/>
    <property type="match status" value="1"/>
</dbReference>
<dbReference type="InParanoid" id="A0A068UXV2"/>
<evidence type="ECO:0000256" key="4">
    <source>
        <dbReference type="ARBA" id="ARBA00022723"/>
    </source>
</evidence>
<dbReference type="GO" id="GO:0020037">
    <property type="term" value="F:heme binding"/>
    <property type="evidence" value="ECO:0007669"/>
    <property type="project" value="InterPro"/>
</dbReference>
<proteinExistence type="inferred from homology"/>
<evidence type="ECO:0000256" key="1">
    <source>
        <dbReference type="ARBA" id="ARBA00001971"/>
    </source>
</evidence>
<protein>
    <submittedName>
        <fullName evidence="8">Uncharacterized protein</fullName>
    </submittedName>
</protein>
<dbReference type="EMBL" id="HG739150">
    <property type="protein sequence ID" value="CDP12473.1"/>
    <property type="molecule type" value="Genomic_DNA"/>
</dbReference>
<evidence type="ECO:0000313" key="9">
    <source>
        <dbReference type="Proteomes" id="UP000295252"/>
    </source>
</evidence>
<keyword evidence="5" id="KW-0560">Oxidoreductase</keyword>
<dbReference type="Pfam" id="PF00067">
    <property type="entry name" value="p450"/>
    <property type="match status" value="1"/>
</dbReference>
<comment type="cofactor">
    <cofactor evidence="1">
        <name>heme</name>
        <dbReference type="ChEBI" id="CHEBI:30413"/>
    </cofactor>
</comment>
<dbReference type="InterPro" id="IPR001128">
    <property type="entry name" value="Cyt_P450"/>
</dbReference>
<keyword evidence="6" id="KW-0408">Iron</keyword>
<evidence type="ECO:0000256" key="2">
    <source>
        <dbReference type="ARBA" id="ARBA00010617"/>
    </source>
</evidence>
<keyword evidence="4" id="KW-0479">Metal-binding</keyword>
<dbReference type="GO" id="GO:0005506">
    <property type="term" value="F:iron ion binding"/>
    <property type="evidence" value="ECO:0007669"/>
    <property type="project" value="InterPro"/>
</dbReference>
<keyword evidence="9" id="KW-1185">Reference proteome</keyword>
<sequence>MSRKYIKIFGFSHSYFSGHHTWPIVGNLPELCKKRLTFLWIESIIQKLATDIGCIRLGNVLVTVVKSLELALEFLVKKDNVFLSRPLTMATEYVSRGFLGMAVSPWGSHSNKDCSVVNLRFALRHYSVNILRGILFSRRFFGRGGGDEEAEHLDAVFTILRCMYVFTVSDYLPSLRIIDVAGHQKTIKDAMSVFNKYHDPIIEKRIEQRRNGKKHEPENLLDVMITLKDERGRPLLSPDEIKAQCTVS</sequence>
<evidence type="ECO:0000256" key="7">
    <source>
        <dbReference type="ARBA" id="ARBA00023033"/>
    </source>
</evidence>
<dbReference type="GO" id="GO:0016705">
    <property type="term" value="F:oxidoreductase activity, acting on paired donors, with incorporation or reduction of molecular oxygen"/>
    <property type="evidence" value="ECO:0007669"/>
    <property type="project" value="InterPro"/>
</dbReference>
<keyword evidence="3" id="KW-0349">Heme</keyword>
<dbReference type="GO" id="GO:0004497">
    <property type="term" value="F:monooxygenase activity"/>
    <property type="evidence" value="ECO:0007669"/>
    <property type="project" value="UniProtKB-KW"/>
</dbReference>
<comment type="similarity">
    <text evidence="2">Belongs to the cytochrome P450 family.</text>
</comment>
<dbReference type="AlphaFoldDB" id="A0A068UXV2"/>
<dbReference type="SUPFAM" id="SSF48264">
    <property type="entry name" value="Cytochrome P450"/>
    <property type="match status" value="1"/>
</dbReference>
<evidence type="ECO:0000256" key="3">
    <source>
        <dbReference type="ARBA" id="ARBA00022617"/>
    </source>
</evidence>
<dbReference type="Proteomes" id="UP000295252">
    <property type="component" value="Chromosome X"/>
</dbReference>